<protein>
    <submittedName>
        <fullName evidence="1">Uncharacterized protein</fullName>
    </submittedName>
</protein>
<dbReference type="PANTHER" id="PTHR21320">
    <property type="entry name" value="CYTOCHROME C OXIDASE ASSEMBLY PROTEIN COX11-RELATED"/>
    <property type="match status" value="1"/>
</dbReference>
<dbReference type="EMBL" id="BPVZ01000021">
    <property type="protein sequence ID" value="GKV03976.1"/>
    <property type="molecule type" value="Genomic_DNA"/>
</dbReference>
<keyword evidence="2" id="KW-1185">Reference proteome</keyword>
<organism evidence="1 2">
    <name type="scientific">Rubroshorea leprosula</name>
    <dbReference type="NCBI Taxonomy" id="152421"/>
    <lineage>
        <taxon>Eukaryota</taxon>
        <taxon>Viridiplantae</taxon>
        <taxon>Streptophyta</taxon>
        <taxon>Embryophyta</taxon>
        <taxon>Tracheophyta</taxon>
        <taxon>Spermatophyta</taxon>
        <taxon>Magnoliopsida</taxon>
        <taxon>eudicotyledons</taxon>
        <taxon>Gunneridae</taxon>
        <taxon>Pentapetalae</taxon>
        <taxon>rosids</taxon>
        <taxon>malvids</taxon>
        <taxon>Malvales</taxon>
        <taxon>Dipterocarpaceae</taxon>
        <taxon>Rubroshorea</taxon>
    </lineage>
</organism>
<comment type="caution">
    <text evidence="1">The sequence shown here is derived from an EMBL/GenBank/DDBJ whole genome shotgun (WGS) entry which is preliminary data.</text>
</comment>
<gene>
    <name evidence="1" type="ORF">SLEP1_g16200</name>
</gene>
<sequence length="106" mass="11837">MASLIPETTQKILTHEAPGSAAKQSTGCLVVPVRLRRAIKKYVREEADPYMRRKVLSLSQSFSGIKDVHLHLASSTSKELVEDPLKSLERSKRWIIKSSCGDIGFK</sequence>
<dbReference type="AlphaFoldDB" id="A0AAV5IZD2"/>
<evidence type="ECO:0000313" key="1">
    <source>
        <dbReference type="EMBL" id="GKV03976.1"/>
    </source>
</evidence>
<reference evidence="1 2" key="1">
    <citation type="journal article" date="2021" name="Commun. Biol.">
        <title>The genome of Shorea leprosula (Dipterocarpaceae) highlights the ecological relevance of drought in aseasonal tropical rainforests.</title>
        <authorList>
            <person name="Ng K.K.S."/>
            <person name="Kobayashi M.J."/>
            <person name="Fawcett J.A."/>
            <person name="Hatakeyama M."/>
            <person name="Paape T."/>
            <person name="Ng C.H."/>
            <person name="Ang C.C."/>
            <person name="Tnah L.H."/>
            <person name="Lee C.T."/>
            <person name="Nishiyama T."/>
            <person name="Sese J."/>
            <person name="O'Brien M.J."/>
            <person name="Copetti D."/>
            <person name="Mohd Noor M.I."/>
            <person name="Ong R.C."/>
            <person name="Putra M."/>
            <person name="Sireger I.Z."/>
            <person name="Indrioko S."/>
            <person name="Kosugi Y."/>
            <person name="Izuno A."/>
            <person name="Isagi Y."/>
            <person name="Lee S.L."/>
            <person name="Shimizu K.K."/>
        </authorList>
    </citation>
    <scope>NUCLEOTIDE SEQUENCE [LARGE SCALE GENOMIC DNA]</scope>
    <source>
        <strain evidence="1">214</strain>
    </source>
</reference>
<name>A0AAV5IZD2_9ROSI</name>
<dbReference type="PANTHER" id="PTHR21320:SF3">
    <property type="entry name" value="CYTOCHROME C OXIDASE ASSEMBLY PROTEIN COX11, MITOCHONDRIAL-RELATED"/>
    <property type="match status" value="1"/>
</dbReference>
<dbReference type="Proteomes" id="UP001054252">
    <property type="component" value="Unassembled WGS sequence"/>
</dbReference>
<accession>A0AAV5IZD2</accession>
<proteinExistence type="predicted"/>
<evidence type="ECO:0000313" key="2">
    <source>
        <dbReference type="Proteomes" id="UP001054252"/>
    </source>
</evidence>